<protein>
    <recommendedName>
        <fullName evidence="4">DUF5723 domain-containing protein</fullName>
    </recommendedName>
</protein>
<dbReference type="HOGENOM" id="CLU_470818_0_0_12"/>
<evidence type="ECO:0000313" key="2">
    <source>
        <dbReference type="EMBL" id="AEV28906.1"/>
    </source>
</evidence>
<feature type="chain" id="PRO_5003515046" description="DUF5723 domain-containing protein" evidence="1">
    <location>
        <begin position="25"/>
        <end position="560"/>
    </location>
</feature>
<sequence>MHRRFIRIGIVCLVFLFFLSPLFAGEALVSTDQVTGYTIASYTFNVKGKTKEFALRNAIVPEKEPVFLSIEALVENLDAKKQTLDNKRIFSEVSYTYQLASYAKGVAYYDVHFSIDDAFTMLPLPYAKYDNDTTGLRIGMKLYDKNLFGTFADLYMVGHISQGNGGLSGWDNREDYLEMTVSSLPVGSSFLDFSFDYSNTKNSDSSGDFSFDIDWKNLHLFGIPFSINPSATFNPSSDYQTWNPTTLELITNLGPFIQSEALYSLSNQITYTASSENIYTLTYLRQHNLSLFSHPIDFNISAETNATIGDETISSLDLGTTLGTGFSLPLSFSLYSSLGAFLHYDPSLNPIGYSYLFSSNLSRSKINWQGNFRKGYSASLTYTTDIYPQEEYASSQYWQLEGHATWFLFASKHFNPSVRFTGFVSDTKKAFLPSDSDENLADYFRGILHSNKLLSADSDTYVAVLNMNLSMTFITLKNFAHTYASPFMDIGVLNDPDSVGKPLVLATAGAEGYVIFDKFPSFPIRGSLGVNLQDVKKAIDHEISMHDVEFEISIGMGLFF</sequence>
<dbReference type="KEGG" id="sgp:SpiGrapes_1083"/>
<dbReference type="Proteomes" id="UP000005632">
    <property type="component" value="Chromosome"/>
</dbReference>
<name>G8QS45_SPHPG</name>
<dbReference type="EMBL" id="CP003155">
    <property type="protein sequence ID" value="AEV28906.1"/>
    <property type="molecule type" value="Genomic_DNA"/>
</dbReference>
<keyword evidence="1" id="KW-0732">Signal</keyword>
<evidence type="ECO:0000313" key="3">
    <source>
        <dbReference type="Proteomes" id="UP000005632"/>
    </source>
</evidence>
<keyword evidence="3" id="KW-1185">Reference proteome</keyword>
<dbReference type="AlphaFoldDB" id="G8QS45"/>
<dbReference type="RefSeq" id="WP_014269755.1">
    <property type="nucleotide sequence ID" value="NC_016633.1"/>
</dbReference>
<organism evidence="2 3">
    <name type="scientific">Sphaerochaeta pleomorpha (strain ATCC BAA-1885 / DSM 22778 / Grapes)</name>
    <dbReference type="NCBI Taxonomy" id="158190"/>
    <lineage>
        <taxon>Bacteria</taxon>
        <taxon>Pseudomonadati</taxon>
        <taxon>Spirochaetota</taxon>
        <taxon>Spirochaetia</taxon>
        <taxon>Spirochaetales</taxon>
        <taxon>Sphaerochaetaceae</taxon>
        <taxon>Sphaerochaeta</taxon>
    </lineage>
</organism>
<dbReference type="eggNOG" id="ENOG5033UX3">
    <property type="taxonomic scope" value="Bacteria"/>
</dbReference>
<feature type="signal peptide" evidence="1">
    <location>
        <begin position="1"/>
        <end position="24"/>
    </location>
</feature>
<proteinExistence type="predicted"/>
<reference evidence="2 3" key="1">
    <citation type="submission" date="2011-11" db="EMBL/GenBank/DDBJ databases">
        <title>Complete sequence of Spirochaeta sp. grapes.</title>
        <authorList>
            <consortium name="US DOE Joint Genome Institute"/>
            <person name="Lucas S."/>
            <person name="Han J."/>
            <person name="Lapidus A."/>
            <person name="Cheng J.-F."/>
            <person name="Goodwin L."/>
            <person name="Pitluck S."/>
            <person name="Peters L."/>
            <person name="Ovchinnikova G."/>
            <person name="Munk A.C."/>
            <person name="Detter J.C."/>
            <person name="Han C."/>
            <person name="Tapia R."/>
            <person name="Land M."/>
            <person name="Hauser L."/>
            <person name="Kyrpides N."/>
            <person name="Ivanova N."/>
            <person name="Pagani I."/>
            <person name="Ritalahtilisa K."/>
            <person name="Loeffler F."/>
            <person name="Woyke T."/>
        </authorList>
    </citation>
    <scope>NUCLEOTIDE SEQUENCE [LARGE SCALE GENOMIC DNA]</scope>
    <source>
        <strain evidence="3">ATCC BAA-1885 / DSM 22778 / Grapes</strain>
    </source>
</reference>
<accession>G8QS45</accession>
<evidence type="ECO:0008006" key="4">
    <source>
        <dbReference type="Google" id="ProtNLM"/>
    </source>
</evidence>
<evidence type="ECO:0000256" key="1">
    <source>
        <dbReference type="SAM" id="SignalP"/>
    </source>
</evidence>
<gene>
    <name evidence="2" type="ordered locus">SpiGrapes_1083</name>
</gene>